<evidence type="ECO:0000256" key="1">
    <source>
        <dbReference type="ARBA" id="ARBA00004141"/>
    </source>
</evidence>
<dbReference type="RefSeq" id="WP_199222692.1">
    <property type="nucleotide sequence ID" value="NZ_SLWQ01000001.1"/>
</dbReference>
<reference evidence="14 15" key="1">
    <citation type="journal article" date="2015" name="Stand. Genomic Sci.">
        <title>Genomic Encyclopedia of Bacterial and Archaeal Type Strains, Phase III: the genomes of soil and plant-associated and newly described type strains.</title>
        <authorList>
            <person name="Whitman W.B."/>
            <person name="Woyke T."/>
            <person name="Klenk H.P."/>
            <person name="Zhou Y."/>
            <person name="Lilburn T.G."/>
            <person name="Beck B.J."/>
            <person name="De Vos P."/>
            <person name="Vandamme P."/>
            <person name="Eisen J.A."/>
            <person name="Garrity G."/>
            <person name="Hugenholtz P."/>
            <person name="Kyrpides N.C."/>
        </authorList>
    </citation>
    <scope>NUCLEOTIDE SEQUENCE [LARGE SCALE GENOMIC DNA]</scope>
    <source>
        <strain evidence="14 15">A3</strain>
    </source>
</reference>
<accession>A0A4R2IEZ6</accession>
<keyword evidence="3" id="KW-0633">Potassium transport</keyword>
<proteinExistence type="predicted"/>
<dbReference type="InterPro" id="IPR028325">
    <property type="entry name" value="VG_K_chnl"/>
</dbReference>
<dbReference type="InterPro" id="IPR027359">
    <property type="entry name" value="Volt_channel_dom_sf"/>
</dbReference>
<sequence length="259" mass="28798">MDDSSSRNTPYLLFVLALSVFALLVLAASVVLPMSAETRRLLDVADDVLCALFFVDFLVTLWKADDRWRYFIRWGWIDLLSCVPSIDYLRVARMARVLRVLRVLRAIRSAKIIAAFILERRANSAMLAAVLIGLLLIVLASIGILQFEDVPEANIRTAEDALWWTMATITTVGYGDHYPVTTEGRILAAGLMVAGVGLAGIYTGFIAAWFLRPAAAREESREERLARLASSLTDLPDEDLQALAARLQQARDTANLRSR</sequence>
<name>A0A4R2IEZ6_9GAMM</name>
<feature type="domain" description="Ion transport" evidence="13">
    <location>
        <begin position="11"/>
        <end position="207"/>
    </location>
</feature>
<keyword evidence="5" id="KW-0631">Potassium channel</keyword>
<evidence type="ECO:0000256" key="10">
    <source>
        <dbReference type="ARBA" id="ARBA00023136"/>
    </source>
</evidence>
<dbReference type="GO" id="GO:0001508">
    <property type="term" value="P:action potential"/>
    <property type="evidence" value="ECO:0007669"/>
    <property type="project" value="TreeGrafter"/>
</dbReference>
<dbReference type="AlphaFoldDB" id="A0A4R2IEZ6"/>
<keyword evidence="15" id="KW-1185">Reference proteome</keyword>
<keyword evidence="9" id="KW-0406">Ion transport</keyword>
<dbReference type="Proteomes" id="UP000294862">
    <property type="component" value="Unassembled WGS sequence"/>
</dbReference>
<evidence type="ECO:0000256" key="4">
    <source>
        <dbReference type="ARBA" id="ARBA00022692"/>
    </source>
</evidence>
<dbReference type="InterPro" id="IPR005821">
    <property type="entry name" value="Ion_trans_dom"/>
</dbReference>
<dbReference type="Gene3D" id="1.20.120.350">
    <property type="entry name" value="Voltage-gated potassium channels. Chain C"/>
    <property type="match status" value="1"/>
</dbReference>
<keyword evidence="2" id="KW-0813">Transport</keyword>
<keyword evidence="8 12" id="KW-1133">Transmembrane helix</keyword>
<comment type="subcellular location">
    <subcellularLocation>
        <location evidence="1">Membrane</location>
        <topology evidence="1">Multi-pass membrane protein</topology>
    </subcellularLocation>
</comment>
<evidence type="ECO:0000256" key="12">
    <source>
        <dbReference type="SAM" id="Phobius"/>
    </source>
</evidence>
<feature type="transmembrane region" description="Helical" evidence="12">
    <location>
        <begin position="186"/>
        <end position="211"/>
    </location>
</feature>
<keyword evidence="10 12" id="KW-0472">Membrane</keyword>
<dbReference type="GO" id="GO:0008076">
    <property type="term" value="C:voltage-gated potassium channel complex"/>
    <property type="evidence" value="ECO:0007669"/>
    <property type="project" value="InterPro"/>
</dbReference>
<keyword evidence="7" id="KW-0630">Potassium</keyword>
<dbReference type="PANTHER" id="PTHR11537">
    <property type="entry name" value="VOLTAGE-GATED POTASSIUM CHANNEL"/>
    <property type="match status" value="1"/>
</dbReference>
<evidence type="ECO:0000256" key="2">
    <source>
        <dbReference type="ARBA" id="ARBA00022448"/>
    </source>
</evidence>
<dbReference type="EMBL" id="SLWQ01000001">
    <property type="protein sequence ID" value="TCO42917.1"/>
    <property type="molecule type" value="Genomic_DNA"/>
</dbReference>
<evidence type="ECO:0000256" key="8">
    <source>
        <dbReference type="ARBA" id="ARBA00022989"/>
    </source>
</evidence>
<dbReference type="SUPFAM" id="SSF81324">
    <property type="entry name" value="Voltage-gated potassium channels"/>
    <property type="match status" value="1"/>
</dbReference>
<evidence type="ECO:0000256" key="5">
    <source>
        <dbReference type="ARBA" id="ARBA00022826"/>
    </source>
</evidence>
<protein>
    <submittedName>
        <fullName evidence="14">Voltage-gated potassium channel</fullName>
    </submittedName>
</protein>
<evidence type="ECO:0000256" key="3">
    <source>
        <dbReference type="ARBA" id="ARBA00022538"/>
    </source>
</evidence>
<evidence type="ECO:0000313" key="14">
    <source>
        <dbReference type="EMBL" id="TCO42917.1"/>
    </source>
</evidence>
<keyword evidence="11 14" id="KW-0407">Ion channel</keyword>
<organism evidence="14 15">
    <name type="scientific">Dokdonella fugitiva</name>
    <dbReference type="NCBI Taxonomy" id="328517"/>
    <lineage>
        <taxon>Bacteria</taxon>
        <taxon>Pseudomonadati</taxon>
        <taxon>Pseudomonadota</taxon>
        <taxon>Gammaproteobacteria</taxon>
        <taxon>Lysobacterales</taxon>
        <taxon>Rhodanobacteraceae</taxon>
        <taxon>Dokdonella</taxon>
    </lineage>
</organism>
<feature type="transmembrane region" description="Helical" evidence="12">
    <location>
        <begin position="12"/>
        <end position="32"/>
    </location>
</feature>
<dbReference type="Gene3D" id="1.10.287.70">
    <property type="match status" value="1"/>
</dbReference>
<evidence type="ECO:0000256" key="6">
    <source>
        <dbReference type="ARBA" id="ARBA00022882"/>
    </source>
</evidence>
<gene>
    <name evidence="14" type="ORF">EV148_101324</name>
</gene>
<evidence type="ECO:0000313" key="15">
    <source>
        <dbReference type="Proteomes" id="UP000294862"/>
    </source>
</evidence>
<comment type="caution">
    <text evidence="14">The sequence shown here is derived from an EMBL/GenBank/DDBJ whole genome shotgun (WGS) entry which is preliminary data.</text>
</comment>
<evidence type="ECO:0000256" key="9">
    <source>
        <dbReference type="ARBA" id="ARBA00023065"/>
    </source>
</evidence>
<feature type="transmembrane region" description="Helical" evidence="12">
    <location>
        <begin position="125"/>
        <end position="147"/>
    </location>
</feature>
<dbReference type="GO" id="GO:0005249">
    <property type="term" value="F:voltage-gated potassium channel activity"/>
    <property type="evidence" value="ECO:0007669"/>
    <property type="project" value="InterPro"/>
</dbReference>
<evidence type="ECO:0000259" key="13">
    <source>
        <dbReference type="Pfam" id="PF00520"/>
    </source>
</evidence>
<keyword evidence="6" id="KW-0851">Voltage-gated channel</keyword>
<evidence type="ECO:0000256" key="7">
    <source>
        <dbReference type="ARBA" id="ARBA00022958"/>
    </source>
</evidence>
<dbReference type="PANTHER" id="PTHR11537:SF254">
    <property type="entry name" value="POTASSIUM VOLTAGE-GATED CHANNEL PROTEIN SHAB"/>
    <property type="match status" value="1"/>
</dbReference>
<evidence type="ECO:0000256" key="11">
    <source>
        <dbReference type="ARBA" id="ARBA00023303"/>
    </source>
</evidence>
<keyword evidence="4 12" id="KW-0812">Transmembrane</keyword>
<dbReference type="Pfam" id="PF00520">
    <property type="entry name" value="Ion_trans"/>
    <property type="match status" value="1"/>
</dbReference>
<dbReference type="PRINTS" id="PR00169">
    <property type="entry name" value="KCHANNEL"/>
</dbReference>